<dbReference type="AlphaFoldDB" id="A0A9P6ERQ0"/>
<feature type="domain" description="Death" evidence="1">
    <location>
        <begin position="65"/>
        <end position="131"/>
    </location>
</feature>
<evidence type="ECO:0000313" key="3">
    <source>
        <dbReference type="Proteomes" id="UP000807306"/>
    </source>
</evidence>
<gene>
    <name evidence="2" type="ORF">CPB83DRAFT_416238</name>
</gene>
<comment type="caution">
    <text evidence="2">The sequence shown here is derived from an EMBL/GenBank/DDBJ whole genome shotgun (WGS) entry which is preliminary data.</text>
</comment>
<evidence type="ECO:0000313" key="2">
    <source>
        <dbReference type="EMBL" id="KAF9533932.1"/>
    </source>
</evidence>
<dbReference type="GO" id="GO:0007165">
    <property type="term" value="P:signal transduction"/>
    <property type="evidence" value="ECO:0007669"/>
    <property type="project" value="InterPro"/>
</dbReference>
<dbReference type="InterPro" id="IPR000488">
    <property type="entry name" value="Death_dom"/>
</dbReference>
<protein>
    <recommendedName>
        <fullName evidence="1">Death domain-containing protein</fullName>
    </recommendedName>
</protein>
<dbReference type="Proteomes" id="UP000807306">
    <property type="component" value="Unassembled WGS sequence"/>
</dbReference>
<organism evidence="2 3">
    <name type="scientific">Crepidotus variabilis</name>
    <dbReference type="NCBI Taxonomy" id="179855"/>
    <lineage>
        <taxon>Eukaryota</taxon>
        <taxon>Fungi</taxon>
        <taxon>Dikarya</taxon>
        <taxon>Basidiomycota</taxon>
        <taxon>Agaricomycotina</taxon>
        <taxon>Agaricomycetes</taxon>
        <taxon>Agaricomycetidae</taxon>
        <taxon>Agaricales</taxon>
        <taxon>Agaricineae</taxon>
        <taxon>Crepidotaceae</taxon>
        <taxon>Crepidotus</taxon>
    </lineage>
</organism>
<accession>A0A9P6ERQ0</accession>
<dbReference type="EMBL" id="MU157827">
    <property type="protein sequence ID" value="KAF9533932.1"/>
    <property type="molecule type" value="Genomic_DNA"/>
</dbReference>
<evidence type="ECO:0000259" key="1">
    <source>
        <dbReference type="PROSITE" id="PS50017"/>
    </source>
</evidence>
<proteinExistence type="predicted"/>
<dbReference type="PROSITE" id="PS50017">
    <property type="entry name" value="DEATH_DOMAIN"/>
    <property type="match status" value="1"/>
</dbReference>
<dbReference type="SUPFAM" id="SSF52047">
    <property type="entry name" value="RNI-like"/>
    <property type="match status" value="1"/>
</dbReference>
<sequence length="345" mass="39149">MIQSSSSEISNTPIIFESLQPQIHLPRELLEVIFGFYLPQTLSDEYTSPTRLCLVCPAWHAIVLSWSPFWTVLKLRGKLLRSIVTDFPADDTKMLLATWLGRSRGLAISLVLEVVELNDEEGVKEVLRMESVRMRLTSLRIAVNQLRYPRVKDPVHFPPDYKLTEFPLLQTLGFSVAYPSLGIRWYGRRPLSISTLPQLLRGLLLANHNIQNLDSQGLAFHLLLSDNASITETRWSFLPITPFQWGIDLTKIKIDTLQSTSHCLAILQYCNRLRICQLGCLVWANDEPTDSFPAGIVARHLQQLSLKGNIHAEFFTSLSAPILESLTISHTHTVFSNARRVHSKN</sequence>
<keyword evidence="3" id="KW-1185">Reference proteome</keyword>
<name>A0A9P6ERQ0_9AGAR</name>
<reference evidence="2" key="1">
    <citation type="submission" date="2020-11" db="EMBL/GenBank/DDBJ databases">
        <authorList>
            <consortium name="DOE Joint Genome Institute"/>
            <person name="Ahrendt S."/>
            <person name="Riley R."/>
            <person name="Andreopoulos W."/>
            <person name="Labutti K."/>
            <person name="Pangilinan J."/>
            <person name="Ruiz-Duenas F.J."/>
            <person name="Barrasa J.M."/>
            <person name="Sanchez-Garcia M."/>
            <person name="Camarero S."/>
            <person name="Miyauchi S."/>
            <person name="Serrano A."/>
            <person name="Linde D."/>
            <person name="Babiker R."/>
            <person name="Drula E."/>
            <person name="Ayuso-Fernandez I."/>
            <person name="Pacheco R."/>
            <person name="Padilla G."/>
            <person name="Ferreira P."/>
            <person name="Barriuso J."/>
            <person name="Kellner H."/>
            <person name="Castanera R."/>
            <person name="Alfaro M."/>
            <person name="Ramirez L."/>
            <person name="Pisabarro A.G."/>
            <person name="Kuo A."/>
            <person name="Tritt A."/>
            <person name="Lipzen A."/>
            <person name="He G."/>
            <person name="Yan M."/>
            <person name="Ng V."/>
            <person name="Cullen D."/>
            <person name="Martin F."/>
            <person name="Rosso M.-N."/>
            <person name="Henrissat B."/>
            <person name="Hibbett D."/>
            <person name="Martinez A.T."/>
            <person name="Grigoriev I.V."/>
        </authorList>
    </citation>
    <scope>NUCLEOTIDE SEQUENCE</scope>
    <source>
        <strain evidence="2">CBS 506.95</strain>
    </source>
</reference>